<name>A0A9N8VEA8_9GLOM</name>
<evidence type="ECO:0000256" key="3">
    <source>
        <dbReference type="ARBA" id="ARBA00023193"/>
    </source>
</evidence>
<dbReference type="PANTHER" id="PTHR12669:SF12">
    <property type="entry name" value="EUKARYOTIC TRANSLATION INITIATION FACTOR 4E-BINDING PROTEIN"/>
    <property type="match status" value="1"/>
</dbReference>
<evidence type="ECO:0000256" key="1">
    <source>
        <dbReference type="ARBA" id="ARBA00005480"/>
    </source>
</evidence>
<keyword evidence="2" id="KW-0810">Translation regulation</keyword>
<feature type="region of interest" description="Disordered" evidence="4">
    <location>
        <begin position="76"/>
        <end position="128"/>
    </location>
</feature>
<evidence type="ECO:0000313" key="6">
    <source>
        <dbReference type="Proteomes" id="UP000789570"/>
    </source>
</evidence>
<organism evidence="5 6">
    <name type="scientific">Funneliformis caledonium</name>
    <dbReference type="NCBI Taxonomy" id="1117310"/>
    <lineage>
        <taxon>Eukaryota</taxon>
        <taxon>Fungi</taxon>
        <taxon>Fungi incertae sedis</taxon>
        <taxon>Mucoromycota</taxon>
        <taxon>Glomeromycotina</taxon>
        <taxon>Glomeromycetes</taxon>
        <taxon>Glomerales</taxon>
        <taxon>Glomeraceae</taxon>
        <taxon>Funneliformis</taxon>
    </lineage>
</organism>
<dbReference type="OrthoDB" id="19729at2759"/>
<comment type="caution">
    <text evidence="5">The sequence shown here is derived from an EMBL/GenBank/DDBJ whole genome shotgun (WGS) entry which is preliminary data.</text>
</comment>
<evidence type="ECO:0000256" key="2">
    <source>
        <dbReference type="ARBA" id="ARBA00022845"/>
    </source>
</evidence>
<dbReference type="PANTHER" id="PTHR12669">
    <property type="entry name" value="EUKARYOTIC TRANSLATION INITIATION FACTOR 4E-BINDING PROTEIN"/>
    <property type="match status" value="1"/>
</dbReference>
<keyword evidence="6" id="KW-1185">Reference proteome</keyword>
<gene>
    <name evidence="5" type="ORF">FCALED_LOCUS1054</name>
</gene>
<proteinExistence type="inferred from homology"/>
<dbReference type="Proteomes" id="UP000789570">
    <property type="component" value="Unassembled WGS sequence"/>
</dbReference>
<dbReference type="InterPro" id="IPR008606">
    <property type="entry name" value="EIF4EBP"/>
</dbReference>
<comment type="similarity">
    <text evidence="1">Belongs to the eIF4E-binding protein family.</text>
</comment>
<feature type="region of interest" description="Disordered" evidence="4">
    <location>
        <begin position="1"/>
        <end position="30"/>
    </location>
</feature>
<dbReference type="EMBL" id="CAJVPQ010000124">
    <property type="protein sequence ID" value="CAG8448248.1"/>
    <property type="molecule type" value="Genomic_DNA"/>
</dbReference>
<dbReference type="Pfam" id="PF05456">
    <property type="entry name" value="eIF_4EBP"/>
    <property type="match status" value="1"/>
</dbReference>
<feature type="compositionally biased region" description="Basic and acidic residues" evidence="4">
    <location>
        <begin position="112"/>
        <end position="128"/>
    </location>
</feature>
<reference evidence="5" key="1">
    <citation type="submission" date="2021-06" db="EMBL/GenBank/DDBJ databases">
        <authorList>
            <person name="Kallberg Y."/>
            <person name="Tangrot J."/>
            <person name="Rosling A."/>
        </authorList>
    </citation>
    <scope>NUCLEOTIDE SEQUENCE</scope>
    <source>
        <strain evidence="5">UK204</strain>
    </source>
</reference>
<accession>A0A9N8VEA8</accession>
<dbReference type="AlphaFoldDB" id="A0A9N8VEA8"/>
<evidence type="ECO:0000313" key="5">
    <source>
        <dbReference type="EMBL" id="CAG8448248.1"/>
    </source>
</evidence>
<keyword evidence="3" id="KW-0652">Protein synthesis inhibitor</keyword>
<dbReference type="GO" id="GO:0005737">
    <property type="term" value="C:cytoplasm"/>
    <property type="evidence" value="ECO:0007669"/>
    <property type="project" value="TreeGrafter"/>
</dbReference>
<sequence length="128" mass="13562">MSTNARDIPAIKKAEPGTPLPANYSTTPLGTIYSSTPGGSKIMYDRTTLLNLANSPLAKTPPSNLAYVPGVTKVEGHLAPPNVHPFPGLQQQGGNDKHSDTAGGESGDDDVHDNKEHQDHGVFDMDME</sequence>
<dbReference type="GO" id="GO:0008190">
    <property type="term" value="F:eukaryotic initiation factor 4E binding"/>
    <property type="evidence" value="ECO:0007669"/>
    <property type="project" value="InterPro"/>
</dbReference>
<protein>
    <submittedName>
        <fullName evidence="5">9701_t:CDS:1</fullName>
    </submittedName>
</protein>
<evidence type="ECO:0000256" key="4">
    <source>
        <dbReference type="SAM" id="MobiDB-lite"/>
    </source>
</evidence>
<dbReference type="GO" id="GO:0045947">
    <property type="term" value="P:negative regulation of translational initiation"/>
    <property type="evidence" value="ECO:0007669"/>
    <property type="project" value="InterPro"/>
</dbReference>